<protein>
    <submittedName>
        <fullName evidence="2">Uncharacterized protein</fullName>
    </submittedName>
</protein>
<evidence type="ECO:0000256" key="1">
    <source>
        <dbReference type="SAM" id="Coils"/>
    </source>
</evidence>
<dbReference type="AlphaFoldDB" id="A0A078BEA0"/>
<name>A0A078BEA0_STYLE</name>
<dbReference type="InParanoid" id="A0A078BEA0"/>
<gene>
    <name evidence="2" type="primary">Contig7657.g8167</name>
    <name evidence="2" type="ORF">STYLEM_20612</name>
</gene>
<feature type="coiled-coil region" evidence="1">
    <location>
        <begin position="85"/>
        <end position="187"/>
    </location>
</feature>
<proteinExistence type="predicted"/>
<dbReference type="Proteomes" id="UP000039865">
    <property type="component" value="Unassembled WGS sequence"/>
</dbReference>
<accession>A0A078BEA0</accession>
<dbReference type="OrthoDB" id="264785at2759"/>
<reference evidence="2 3" key="1">
    <citation type="submission" date="2014-06" db="EMBL/GenBank/DDBJ databases">
        <authorList>
            <person name="Swart Estienne"/>
        </authorList>
    </citation>
    <scope>NUCLEOTIDE SEQUENCE [LARGE SCALE GENOMIC DNA]</scope>
    <source>
        <strain evidence="2 3">130c</strain>
    </source>
</reference>
<dbReference type="EMBL" id="CCKQ01019443">
    <property type="protein sequence ID" value="CDW91457.1"/>
    <property type="molecule type" value="Genomic_DNA"/>
</dbReference>
<keyword evidence="3" id="KW-1185">Reference proteome</keyword>
<evidence type="ECO:0000313" key="2">
    <source>
        <dbReference type="EMBL" id="CDW91457.1"/>
    </source>
</evidence>
<sequence length="191" mass="22457">MATEVLQELDGIQDMDRFRNIYIKLNQQFQASYESEKQLVTKCNELNETIYTNETRVKAAIFLAKEDERTINILKKEVDKAWILVDKVKERELDHKKIIEDLKNQLDTQNKNQEGASCVDQVANNSDVERLNEELKKECEEKTQIIKELETQNISEVEQIQMLQSDINKLELEVQEGINENQQLQEIKEEN</sequence>
<evidence type="ECO:0000313" key="3">
    <source>
        <dbReference type="Proteomes" id="UP000039865"/>
    </source>
</evidence>
<keyword evidence="1" id="KW-0175">Coiled coil</keyword>
<organism evidence="2 3">
    <name type="scientific">Stylonychia lemnae</name>
    <name type="common">Ciliate</name>
    <dbReference type="NCBI Taxonomy" id="5949"/>
    <lineage>
        <taxon>Eukaryota</taxon>
        <taxon>Sar</taxon>
        <taxon>Alveolata</taxon>
        <taxon>Ciliophora</taxon>
        <taxon>Intramacronucleata</taxon>
        <taxon>Spirotrichea</taxon>
        <taxon>Stichotrichia</taxon>
        <taxon>Sporadotrichida</taxon>
        <taxon>Oxytrichidae</taxon>
        <taxon>Stylonychinae</taxon>
        <taxon>Stylonychia</taxon>
    </lineage>
</organism>